<feature type="transmembrane region" description="Helical" evidence="7">
    <location>
        <begin position="343"/>
        <end position="362"/>
    </location>
</feature>
<dbReference type="GO" id="GO:0005384">
    <property type="term" value="F:manganese ion transmembrane transporter activity"/>
    <property type="evidence" value="ECO:0007669"/>
    <property type="project" value="TreeGrafter"/>
</dbReference>
<keyword evidence="5 7" id="KW-1133">Transmembrane helix</keyword>
<comment type="subcellular location">
    <subcellularLocation>
        <location evidence="1">Membrane</location>
        <topology evidence="1">Multi-pass membrane protein</topology>
    </subcellularLocation>
</comment>
<dbReference type="PRINTS" id="PR00447">
    <property type="entry name" value="NATRESASSCMP"/>
</dbReference>
<evidence type="ECO:0000313" key="8">
    <source>
        <dbReference type="EMBL" id="GHB28855.1"/>
    </source>
</evidence>
<keyword evidence="9" id="KW-1185">Reference proteome</keyword>
<dbReference type="GO" id="GO:0015086">
    <property type="term" value="F:cadmium ion transmembrane transporter activity"/>
    <property type="evidence" value="ECO:0007669"/>
    <property type="project" value="TreeGrafter"/>
</dbReference>
<dbReference type="GO" id="GO:0034755">
    <property type="term" value="P:iron ion transmembrane transport"/>
    <property type="evidence" value="ECO:0007669"/>
    <property type="project" value="TreeGrafter"/>
</dbReference>
<dbReference type="GO" id="GO:0005886">
    <property type="term" value="C:plasma membrane"/>
    <property type="evidence" value="ECO:0007669"/>
    <property type="project" value="TreeGrafter"/>
</dbReference>
<name>A0A8J3CU12_9BACT</name>
<dbReference type="EMBL" id="BMYF01000003">
    <property type="protein sequence ID" value="GHB28855.1"/>
    <property type="molecule type" value="Genomic_DNA"/>
</dbReference>
<evidence type="ECO:0000256" key="7">
    <source>
        <dbReference type="SAM" id="Phobius"/>
    </source>
</evidence>
<keyword evidence="2" id="KW-0813">Transport</keyword>
<dbReference type="InterPro" id="IPR001046">
    <property type="entry name" value="NRAMP_fam"/>
</dbReference>
<reference evidence="8" key="2">
    <citation type="submission" date="2020-09" db="EMBL/GenBank/DDBJ databases">
        <authorList>
            <person name="Sun Q."/>
            <person name="Kim S."/>
        </authorList>
    </citation>
    <scope>NUCLEOTIDE SEQUENCE</scope>
    <source>
        <strain evidence="8">KCTC 23224</strain>
    </source>
</reference>
<dbReference type="PANTHER" id="PTHR11706:SF33">
    <property type="entry name" value="NATURAL RESISTANCE-ASSOCIATED MACROPHAGE PROTEIN 2"/>
    <property type="match status" value="1"/>
</dbReference>
<dbReference type="AlphaFoldDB" id="A0A8J3CU12"/>
<evidence type="ECO:0000256" key="5">
    <source>
        <dbReference type="ARBA" id="ARBA00022989"/>
    </source>
</evidence>
<sequence>MKLGKRPLGPGPIIAAAFIGPGTVTICTLAGVEFGYDLLWALGLSIITTSVLQEMASRIGLISQQGLLENLKQHLTLPMAKVFSIGLVILAVVLGNAAYEAGNITGGTLGLSLLLPLPVYTLGKLTLNAAQLLIGVLAFGFLLSGNMSLITKSLTALVVGMSIAFLVAAVMVFPSWTEFGRGFVPTVNGGNILVIVALIGTTVVPYNLFLHASLVAQKWRNSEDLGILRKDTLIAIVIGGTVSMAIVITGASQQGGAVSSAVDMALGLEPLLGKYATYFIAFGLFAAGLTSAMTAPMAAALVVCGSFGWDNSIKSMPMRISMGFIVFLGLLFASLGIKPVQLITLAQVANGILLPLVAAYLIWIVNQSEIMGKFQNTKIQNVIAVTVWIITLLLSAVSVFRVYSSI</sequence>
<dbReference type="Proteomes" id="UP000642809">
    <property type="component" value="Unassembled WGS sequence"/>
</dbReference>
<protein>
    <submittedName>
        <fullName evidence="8">Manganese transporter</fullName>
    </submittedName>
</protein>
<evidence type="ECO:0000256" key="3">
    <source>
        <dbReference type="ARBA" id="ARBA00022692"/>
    </source>
</evidence>
<keyword evidence="6 7" id="KW-0472">Membrane</keyword>
<dbReference type="Pfam" id="PF01566">
    <property type="entry name" value="Nramp"/>
    <property type="match status" value="1"/>
</dbReference>
<feature type="transmembrane region" description="Helical" evidence="7">
    <location>
        <begin position="233"/>
        <end position="255"/>
    </location>
</feature>
<keyword evidence="3 7" id="KW-0812">Transmembrane</keyword>
<organism evidence="8 9">
    <name type="scientific">Mongoliitalea lutea</name>
    <dbReference type="NCBI Taxonomy" id="849756"/>
    <lineage>
        <taxon>Bacteria</taxon>
        <taxon>Pseudomonadati</taxon>
        <taxon>Bacteroidota</taxon>
        <taxon>Cytophagia</taxon>
        <taxon>Cytophagales</taxon>
        <taxon>Cyclobacteriaceae</taxon>
        <taxon>Mongoliitalea</taxon>
    </lineage>
</organism>
<dbReference type="GO" id="GO:0015293">
    <property type="term" value="F:symporter activity"/>
    <property type="evidence" value="ECO:0007669"/>
    <property type="project" value="UniProtKB-KW"/>
</dbReference>
<feature type="transmembrane region" description="Helical" evidence="7">
    <location>
        <begin position="38"/>
        <end position="61"/>
    </location>
</feature>
<feature type="transmembrane region" description="Helical" evidence="7">
    <location>
        <begin position="154"/>
        <end position="172"/>
    </location>
</feature>
<accession>A0A8J3CU12</accession>
<proteinExistence type="predicted"/>
<evidence type="ECO:0000313" key="9">
    <source>
        <dbReference type="Proteomes" id="UP000642809"/>
    </source>
</evidence>
<evidence type="ECO:0000256" key="6">
    <source>
        <dbReference type="ARBA" id="ARBA00023136"/>
    </source>
</evidence>
<feature type="transmembrane region" description="Helical" evidence="7">
    <location>
        <begin position="12"/>
        <end position="32"/>
    </location>
</feature>
<dbReference type="PANTHER" id="PTHR11706">
    <property type="entry name" value="SOLUTE CARRIER PROTEIN FAMILY 11 MEMBER"/>
    <property type="match status" value="1"/>
</dbReference>
<comment type="caution">
    <text evidence="8">The sequence shown here is derived from an EMBL/GenBank/DDBJ whole genome shotgun (WGS) entry which is preliminary data.</text>
</comment>
<dbReference type="RefSeq" id="WP_189579067.1">
    <property type="nucleotide sequence ID" value="NZ_BMYF01000003.1"/>
</dbReference>
<evidence type="ECO:0000256" key="2">
    <source>
        <dbReference type="ARBA" id="ARBA00022448"/>
    </source>
</evidence>
<reference evidence="8" key="1">
    <citation type="journal article" date="2014" name="Int. J. Syst. Evol. Microbiol.">
        <title>Complete genome sequence of Corynebacterium casei LMG S-19264T (=DSM 44701T), isolated from a smear-ripened cheese.</title>
        <authorList>
            <consortium name="US DOE Joint Genome Institute (JGI-PGF)"/>
            <person name="Walter F."/>
            <person name="Albersmeier A."/>
            <person name="Kalinowski J."/>
            <person name="Ruckert C."/>
        </authorList>
    </citation>
    <scope>NUCLEOTIDE SEQUENCE</scope>
    <source>
        <strain evidence="8">KCTC 23224</strain>
    </source>
</reference>
<feature type="transmembrane region" description="Helical" evidence="7">
    <location>
        <begin position="192"/>
        <end position="212"/>
    </location>
</feature>
<feature type="transmembrane region" description="Helical" evidence="7">
    <location>
        <begin position="275"/>
        <end position="308"/>
    </location>
</feature>
<gene>
    <name evidence="8" type="primary">mntH</name>
    <name evidence="8" type="ORF">GCM10008106_06980</name>
</gene>
<evidence type="ECO:0000256" key="1">
    <source>
        <dbReference type="ARBA" id="ARBA00004141"/>
    </source>
</evidence>
<feature type="transmembrane region" description="Helical" evidence="7">
    <location>
        <begin position="119"/>
        <end position="142"/>
    </location>
</feature>
<feature type="transmembrane region" description="Helical" evidence="7">
    <location>
        <begin position="382"/>
        <end position="403"/>
    </location>
</feature>
<keyword evidence="4" id="KW-0769">Symport</keyword>
<evidence type="ECO:0000256" key="4">
    <source>
        <dbReference type="ARBA" id="ARBA00022847"/>
    </source>
</evidence>
<feature type="transmembrane region" description="Helical" evidence="7">
    <location>
        <begin position="82"/>
        <end position="99"/>
    </location>
</feature>
<feature type="transmembrane region" description="Helical" evidence="7">
    <location>
        <begin position="320"/>
        <end position="337"/>
    </location>
</feature>